<dbReference type="AlphaFoldDB" id="A0A291BB96"/>
<keyword evidence="2" id="KW-1185">Reference proteome</keyword>
<protein>
    <submittedName>
        <fullName evidence="1">Mobile element protein</fullName>
    </submittedName>
</protein>
<dbReference type="Proteomes" id="UP000218160">
    <property type="component" value="Chromosome 2"/>
</dbReference>
<evidence type="ECO:0000313" key="2">
    <source>
        <dbReference type="Proteomes" id="UP000218160"/>
    </source>
</evidence>
<reference evidence="2" key="1">
    <citation type="submission" date="2017-04" db="EMBL/GenBank/DDBJ databases">
        <title>Genome evolution of the luminous symbionts of deep sea anglerfish.</title>
        <authorList>
            <person name="Hendry T.A."/>
        </authorList>
    </citation>
    <scope>NUCLEOTIDE SEQUENCE [LARGE SCALE GENOMIC DNA]</scope>
</reference>
<proteinExistence type="predicted"/>
<dbReference type="OrthoDB" id="6382212at2"/>
<name>A0A291BB96_9GAMM</name>
<evidence type="ECO:0000313" key="1">
    <source>
        <dbReference type="EMBL" id="ATF10251.1"/>
    </source>
</evidence>
<gene>
    <name evidence="1" type="ORF">BTN50_1830</name>
</gene>
<organism evidence="1 2">
    <name type="scientific">Candidatus Enterovibrio altilux</name>
    <dbReference type="NCBI Taxonomy" id="1927128"/>
    <lineage>
        <taxon>Bacteria</taxon>
        <taxon>Pseudomonadati</taxon>
        <taxon>Pseudomonadota</taxon>
        <taxon>Gammaproteobacteria</taxon>
        <taxon>Vibrionales</taxon>
        <taxon>Vibrionaceae</taxon>
        <taxon>Enterovibrio</taxon>
    </lineage>
</organism>
<dbReference type="EMBL" id="CP020663">
    <property type="protein sequence ID" value="ATF10251.1"/>
    <property type="molecule type" value="Genomic_DNA"/>
</dbReference>
<sequence>MFNGKRQVWRKLHLAVDINTHKIIIAELSTSNVTDGEVLPS</sequence>
<dbReference type="KEGG" id="elux:BTN50_1830"/>
<accession>A0A291BB96</accession>